<dbReference type="SUPFAM" id="SSF101498">
    <property type="entry name" value="Anti-sigma factor FlgM"/>
    <property type="match status" value="1"/>
</dbReference>
<gene>
    <name evidence="11" type="ORF">NBRC116591_35160</name>
</gene>
<dbReference type="InterPro" id="IPR007412">
    <property type="entry name" value="FlgM"/>
</dbReference>
<evidence type="ECO:0000256" key="2">
    <source>
        <dbReference type="ARBA" id="ARBA00017823"/>
    </source>
</evidence>
<evidence type="ECO:0000256" key="4">
    <source>
        <dbReference type="ARBA" id="ARBA00022795"/>
    </source>
</evidence>
<dbReference type="Proteomes" id="UP001465153">
    <property type="component" value="Unassembled WGS sequence"/>
</dbReference>
<comment type="function">
    <text evidence="7">Responsible for the coupling of flagellin expression to flagellar assembly by preventing expression of the flagellin genes when a component of the middle class of proteins is defective. It negatively regulates flagellar genes by inhibiting the activity of FliA by directly binding to FliA.</text>
</comment>
<evidence type="ECO:0000256" key="5">
    <source>
        <dbReference type="ARBA" id="ARBA00023015"/>
    </source>
</evidence>
<feature type="region of interest" description="Disordered" evidence="9">
    <location>
        <begin position="1"/>
        <end position="72"/>
    </location>
</feature>
<comment type="similarity">
    <text evidence="1">Belongs to the FlgM family.</text>
</comment>
<proteinExistence type="inferred from homology"/>
<dbReference type="NCBIfam" id="TIGR03824">
    <property type="entry name" value="FlgM_jcvi"/>
    <property type="match status" value="1"/>
</dbReference>
<comment type="caution">
    <text evidence="11">The sequence shown here is derived from an EMBL/GenBank/DDBJ whole genome shotgun (WGS) entry which is preliminary data.</text>
</comment>
<organism evidence="11 12">
    <name type="scientific">Sessilibacter corallicola</name>
    <dbReference type="NCBI Taxonomy" id="2904075"/>
    <lineage>
        <taxon>Bacteria</taxon>
        <taxon>Pseudomonadati</taxon>
        <taxon>Pseudomonadota</taxon>
        <taxon>Gammaproteobacteria</taxon>
        <taxon>Cellvibrionales</taxon>
        <taxon>Cellvibrionaceae</taxon>
        <taxon>Sessilibacter</taxon>
    </lineage>
</organism>
<sequence>MAINNVNANTTAANASVQRQASPETQSRLASNNVPQGDHEPVGAGNSVSISSQASRLSEAESRLSSVNEVNQERVESIRASINEGTFEINAESIAENLLEQDNFF</sequence>
<evidence type="ECO:0000256" key="9">
    <source>
        <dbReference type="SAM" id="MobiDB-lite"/>
    </source>
</evidence>
<feature type="compositionally biased region" description="Low complexity" evidence="9">
    <location>
        <begin position="1"/>
        <end position="15"/>
    </location>
</feature>
<evidence type="ECO:0000256" key="7">
    <source>
        <dbReference type="ARBA" id="ARBA00024739"/>
    </source>
</evidence>
<dbReference type="RefSeq" id="WP_233089947.1">
    <property type="nucleotide sequence ID" value="NZ_BAABWN010000014.1"/>
</dbReference>
<keyword evidence="5" id="KW-0805">Transcription regulation</keyword>
<protein>
    <recommendedName>
        <fullName evidence="2">Negative regulator of flagellin synthesis</fullName>
    </recommendedName>
    <alternativeName>
        <fullName evidence="8">Anti-sigma-28 factor</fullName>
    </alternativeName>
</protein>
<keyword evidence="4" id="KW-1005">Bacterial flagellum biogenesis</keyword>
<evidence type="ECO:0000256" key="8">
    <source>
        <dbReference type="ARBA" id="ARBA00030117"/>
    </source>
</evidence>
<evidence type="ECO:0000256" key="6">
    <source>
        <dbReference type="ARBA" id="ARBA00023163"/>
    </source>
</evidence>
<evidence type="ECO:0000313" key="11">
    <source>
        <dbReference type="EMBL" id="GAA6169705.1"/>
    </source>
</evidence>
<accession>A0ABQ0ADI2</accession>
<keyword evidence="12" id="KW-1185">Reference proteome</keyword>
<keyword evidence="3" id="KW-0678">Repressor</keyword>
<evidence type="ECO:0000256" key="1">
    <source>
        <dbReference type="ARBA" id="ARBA00005322"/>
    </source>
</evidence>
<dbReference type="Pfam" id="PF04316">
    <property type="entry name" value="FlgM"/>
    <property type="match status" value="1"/>
</dbReference>
<feature type="domain" description="Anti-sigma-28 factor FlgM C-terminal" evidence="10">
    <location>
        <begin position="47"/>
        <end position="100"/>
    </location>
</feature>
<evidence type="ECO:0000259" key="10">
    <source>
        <dbReference type="Pfam" id="PF04316"/>
    </source>
</evidence>
<evidence type="ECO:0000256" key="3">
    <source>
        <dbReference type="ARBA" id="ARBA00022491"/>
    </source>
</evidence>
<reference evidence="11 12" key="1">
    <citation type="submission" date="2024-04" db="EMBL/GenBank/DDBJ databases">
        <title>Draft genome sequence of Sessilibacter corallicola NBRC 116591.</title>
        <authorList>
            <person name="Miyakawa T."/>
            <person name="Kusuya Y."/>
            <person name="Miura T."/>
        </authorList>
    </citation>
    <scope>NUCLEOTIDE SEQUENCE [LARGE SCALE GENOMIC DNA]</scope>
    <source>
        <strain evidence="11 12">KU-00831-HH</strain>
    </source>
</reference>
<keyword evidence="6" id="KW-0804">Transcription</keyword>
<feature type="compositionally biased region" description="Polar residues" evidence="9">
    <location>
        <begin position="16"/>
        <end position="35"/>
    </location>
</feature>
<dbReference type="InterPro" id="IPR035890">
    <property type="entry name" value="Anti-sigma-28_factor_FlgM_sf"/>
</dbReference>
<dbReference type="EMBL" id="BAABWN010000014">
    <property type="protein sequence ID" value="GAA6169705.1"/>
    <property type="molecule type" value="Genomic_DNA"/>
</dbReference>
<dbReference type="InterPro" id="IPR031316">
    <property type="entry name" value="FlgM_C"/>
</dbReference>
<name>A0ABQ0ADI2_9GAMM</name>
<evidence type="ECO:0000313" key="12">
    <source>
        <dbReference type="Proteomes" id="UP001465153"/>
    </source>
</evidence>